<accession>A0AAV8DM57</accession>
<dbReference type="Proteomes" id="UP001140206">
    <property type="component" value="Chromosome 4"/>
</dbReference>
<proteinExistence type="inferred from homology"/>
<comment type="similarity">
    <text evidence="1">Belongs to the DENND6 family.</text>
</comment>
<dbReference type="PROSITE" id="PS50211">
    <property type="entry name" value="DENN"/>
    <property type="match status" value="1"/>
</dbReference>
<dbReference type="AlphaFoldDB" id="A0AAV8DM57"/>
<dbReference type="EMBL" id="JAMFTS010000004">
    <property type="protein sequence ID" value="KAJ4767333.1"/>
    <property type="molecule type" value="Genomic_DNA"/>
</dbReference>
<evidence type="ECO:0000313" key="4">
    <source>
        <dbReference type="Proteomes" id="UP001140206"/>
    </source>
</evidence>
<dbReference type="GO" id="GO:0005085">
    <property type="term" value="F:guanyl-nucleotide exchange factor activity"/>
    <property type="evidence" value="ECO:0007669"/>
    <property type="project" value="InterPro"/>
</dbReference>
<comment type="caution">
    <text evidence="3">The sequence shown here is derived from an EMBL/GenBank/DDBJ whole genome shotgun (WGS) entry which is preliminary data.</text>
</comment>
<name>A0AAV8DM57_9POAL</name>
<gene>
    <name evidence="3" type="ORF">LUZ62_077708</name>
</gene>
<reference evidence="3" key="1">
    <citation type="submission" date="2022-08" db="EMBL/GenBank/DDBJ databases">
        <authorList>
            <person name="Marques A."/>
        </authorList>
    </citation>
    <scope>NUCLEOTIDE SEQUENCE</scope>
    <source>
        <strain evidence="3">RhyPub2mFocal</strain>
        <tissue evidence="3">Leaves</tissue>
    </source>
</reference>
<evidence type="ECO:0000256" key="1">
    <source>
        <dbReference type="ARBA" id="ARBA00007159"/>
    </source>
</evidence>
<dbReference type="InterPro" id="IPR037516">
    <property type="entry name" value="Tripartite_DENN"/>
</dbReference>
<dbReference type="GO" id="GO:0055037">
    <property type="term" value="C:recycling endosome"/>
    <property type="evidence" value="ECO:0007669"/>
    <property type="project" value="TreeGrafter"/>
</dbReference>
<sequence>MSYFPSSPITKKEKNTNQSIYSLIIYSSFNPFKPQTAKKGITLITYNPARLGPLSSSLPDSYPLPRGTAVLLIRAVRSDLNGSVSSSLSIRYFLGAVQIRSFGMKNAASRARIYLLPTILPMNGIGPNSDPGCAPAAAQPDPTLLRRWVAAFFIIRFDLERGQVVEKSYPDPPPLPPDKLRLISFSSFPDSMSHHLPHHRSTLHDSLFSFRLPNSNSDQNSNKDPDYHYGFVFNRQRQDPRLPRGGEQKSVVILTHLPFSTVFRLLLQILGPLCFDLGDTALSLVASHVAAWPDPVRGAPMELPIGNASLRVHLPPNPESPPPVVQSNPSVPHGLFHDSDLFSSFRGVILHLWNLWEMMLIGEPILVIAPTPSQCSEAVSALVSLIAPIPCSVDYRPYFTIHDPEFAHLNSLPSGVAFPPLVLGVTNLFFLKALRNIPTVVSVGSQSANSTRALQVNGTKLDQLSKFSPSTFFNNIKMKREGPLSLMTEHKEAVWSKYTGCSKPDTAVLNRLVDAGVSSRVEESMSVVNNEILRRHFLELTTNFLAPFGPYFRVNTPIEGNSPFMDPPPVSPFRSAEFLEGLATRGLGKFLAKRMRSNWMDLYRRFMEGKNFMPWFQRRRVAAEIEQQRLWRQARINVNIQKLISNMSELERLDLFNSVERYLLREIESYESGARGSVAACDKLKMDLQAVYSVLPKDTQELLVSNPKRASLVQLSATITDSTR</sequence>
<evidence type="ECO:0000313" key="3">
    <source>
        <dbReference type="EMBL" id="KAJ4767333.1"/>
    </source>
</evidence>
<organism evidence="3 4">
    <name type="scientific">Rhynchospora pubera</name>
    <dbReference type="NCBI Taxonomy" id="906938"/>
    <lineage>
        <taxon>Eukaryota</taxon>
        <taxon>Viridiplantae</taxon>
        <taxon>Streptophyta</taxon>
        <taxon>Embryophyta</taxon>
        <taxon>Tracheophyta</taxon>
        <taxon>Spermatophyta</taxon>
        <taxon>Magnoliopsida</taxon>
        <taxon>Liliopsida</taxon>
        <taxon>Poales</taxon>
        <taxon>Cyperaceae</taxon>
        <taxon>Cyperoideae</taxon>
        <taxon>Rhynchosporeae</taxon>
        <taxon>Rhynchospora</taxon>
    </lineage>
</organism>
<protein>
    <submittedName>
        <fullName evidence="3">Polarity axis stabilization protein</fullName>
    </submittedName>
</protein>
<feature type="domain" description="UDENN" evidence="2">
    <location>
        <begin position="150"/>
        <end position="617"/>
    </location>
</feature>
<keyword evidence="4" id="KW-1185">Reference proteome</keyword>
<dbReference type="PANTHER" id="PTHR13677:SF0">
    <property type="entry name" value="LD41638P"/>
    <property type="match status" value="1"/>
</dbReference>
<dbReference type="InterPro" id="IPR024224">
    <property type="entry name" value="DENND6"/>
</dbReference>
<evidence type="ECO:0000259" key="2">
    <source>
        <dbReference type="PROSITE" id="PS50211"/>
    </source>
</evidence>
<dbReference type="PANTHER" id="PTHR13677">
    <property type="entry name" value="LD41638P"/>
    <property type="match status" value="1"/>
</dbReference>